<proteinExistence type="predicted"/>
<feature type="non-terminal residue" evidence="2">
    <location>
        <position position="1"/>
    </location>
</feature>
<comment type="caution">
    <text evidence="2">The sequence shown here is derived from an EMBL/GenBank/DDBJ whole genome shotgun (WGS) entry which is preliminary data.</text>
</comment>
<organism evidence="2 3">
    <name type="scientific">Funneliformis mosseae</name>
    <name type="common">Endomycorrhizal fungus</name>
    <name type="synonym">Glomus mosseae</name>
    <dbReference type="NCBI Taxonomy" id="27381"/>
    <lineage>
        <taxon>Eukaryota</taxon>
        <taxon>Fungi</taxon>
        <taxon>Fungi incertae sedis</taxon>
        <taxon>Mucoromycota</taxon>
        <taxon>Glomeromycotina</taxon>
        <taxon>Glomeromycetes</taxon>
        <taxon>Glomerales</taxon>
        <taxon>Glomeraceae</taxon>
        <taxon>Funneliformis</taxon>
    </lineage>
</organism>
<keyword evidence="3" id="KW-1185">Reference proteome</keyword>
<evidence type="ECO:0000313" key="3">
    <source>
        <dbReference type="Proteomes" id="UP000789375"/>
    </source>
</evidence>
<evidence type="ECO:0000313" key="2">
    <source>
        <dbReference type="EMBL" id="CAG8686156.1"/>
    </source>
</evidence>
<evidence type="ECO:0000256" key="1">
    <source>
        <dbReference type="SAM" id="MobiDB-lite"/>
    </source>
</evidence>
<dbReference type="EMBL" id="CAJVPP010007293">
    <property type="protein sequence ID" value="CAG8686156.1"/>
    <property type="molecule type" value="Genomic_DNA"/>
</dbReference>
<reference evidence="2" key="1">
    <citation type="submission" date="2021-06" db="EMBL/GenBank/DDBJ databases">
        <authorList>
            <person name="Kallberg Y."/>
            <person name="Tangrot J."/>
            <person name="Rosling A."/>
        </authorList>
    </citation>
    <scope>NUCLEOTIDE SEQUENCE</scope>
    <source>
        <strain evidence="2">87-6 pot B 2015</strain>
    </source>
</reference>
<name>A0A9N9EN15_FUNMO</name>
<feature type="region of interest" description="Disordered" evidence="1">
    <location>
        <begin position="107"/>
        <end position="144"/>
    </location>
</feature>
<dbReference type="Proteomes" id="UP000789375">
    <property type="component" value="Unassembled WGS sequence"/>
</dbReference>
<sequence length="144" mass="16256">RWEAMKTGHRHYTVKALIDTSSSANKISRSIANRLGRKYGKDRLLAGSDETFNDFEVIKKPCKAPHGCVDLVLGLPWLRLREAKIDIWKEGIKIYGNFIPFCKATSFEKPGNKKVKSNNKKAKPRRNPTRACRKIKSVGLSSNG</sequence>
<feature type="compositionally biased region" description="Basic residues" evidence="1">
    <location>
        <begin position="112"/>
        <end position="136"/>
    </location>
</feature>
<gene>
    <name evidence="2" type="ORF">FMOSSE_LOCUS13146</name>
</gene>
<protein>
    <submittedName>
        <fullName evidence="2">7175_t:CDS:1</fullName>
    </submittedName>
</protein>
<accession>A0A9N9EN15</accession>
<dbReference type="AlphaFoldDB" id="A0A9N9EN15"/>